<feature type="signal peptide" evidence="1">
    <location>
        <begin position="1"/>
        <end position="23"/>
    </location>
</feature>
<name>A0A7V0T5E0_UNCW3</name>
<sequence>MKTLPAFVALAAILLTAGCARNAGDTFIGWARALQSGNAETIVAFDGELARRTADIAKDARDAFMTDFAADLTRPAATASLETGFGVEPSAYHRKLFFPPGTRIVVRSQEPRGDDGMRLLVEVNYPRDRAPVYVTEVQVVWHGPAGSPPGTPQPPERPVPAFSSGYFETGHPFLSNPGYKGYELKLHSGTVRTVTLRVELAKDPKLGWTVGDLTPVVAENQYWD</sequence>
<accession>A0A7V0T5E0</accession>
<dbReference type="EMBL" id="DSBX01000166">
    <property type="protein sequence ID" value="HDQ99509.1"/>
    <property type="molecule type" value="Genomic_DNA"/>
</dbReference>
<dbReference type="PROSITE" id="PS51257">
    <property type="entry name" value="PROKAR_LIPOPROTEIN"/>
    <property type="match status" value="1"/>
</dbReference>
<evidence type="ECO:0000313" key="2">
    <source>
        <dbReference type="EMBL" id="HDQ99509.1"/>
    </source>
</evidence>
<keyword evidence="1" id="KW-0732">Signal</keyword>
<organism evidence="2">
    <name type="scientific">candidate division WOR-3 bacterium</name>
    <dbReference type="NCBI Taxonomy" id="2052148"/>
    <lineage>
        <taxon>Bacteria</taxon>
        <taxon>Bacteria division WOR-3</taxon>
    </lineage>
</organism>
<protein>
    <recommendedName>
        <fullName evidence="3">Lipoprotein</fullName>
    </recommendedName>
</protein>
<dbReference type="Proteomes" id="UP000885672">
    <property type="component" value="Unassembled WGS sequence"/>
</dbReference>
<dbReference type="AlphaFoldDB" id="A0A7V0T5E0"/>
<comment type="caution">
    <text evidence="2">The sequence shown here is derived from an EMBL/GenBank/DDBJ whole genome shotgun (WGS) entry which is preliminary data.</text>
</comment>
<reference evidence="2" key="1">
    <citation type="journal article" date="2020" name="mSystems">
        <title>Genome- and Community-Level Interaction Insights into Carbon Utilization and Element Cycling Functions of Hydrothermarchaeota in Hydrothermal Sediment.</title>
        <authorList>
            <person name="Zhou Z."/>
            <person name="Liu Y."/>
            <person name="Xu W."/>
            <person name="Pan J."/>
            <person name="Luo Z.H."/>
            <person name="Li M."/>
        </authorList>
    </citation>
    <scope>NUCLEOTIDE SEQUENCE [LARGE SCALE GENOMIC DNA]</scope>
    <source>
        <strain evidence="2">SpSt-1182</strain>
    </source>
</reference>
<evidence type="ECO:0000256" key="1">
    <source>
        <dbReference type="SAM" id="SignalP"/>
    </source>
</evidence>
<proteinExistence type="predicted"/>
<gene>
    <name evidence="2" type="ORF">ENN51_04400</name>
</gene>
<evidence type="ECO:0008006" key="3">
    <source>
        <dbReference type="Google" id="ProtNLM"/>
    </source>
</evidence>
<feature type="chain" id="PRO_5031527602" description="Lipoprotein" evidence="1">
    <location>
        <begin position="24"/>
        <end position="224"/>
    </location>
</feature>